<sequence length="344" mass="38369">MSKYPSRSASLIITFLAATSNFAVALQILAAWSSLKWEQASEWETSGDDWKFDSLQVVWGLLLAYFSAASVVSAVGFAGVVKVRYRVLLNSKSSLVKFYRDYSIADFSFCAFITLIIGYGIFRPTLPLGVCEGLSQHPDLMRDMAELGLSSENCERWFKRTSLVFLAVMLVVLVARLHFLLAVSIYYNHLSRHHSQRIPVANSTQLTHTRSSSRSRPMKRVLLLPQSVPGITTFPLSPHSSNDSESLVNDAEEVVMYAPVPLNSLPEDMARSLRRTAMETWVTSSKPDEKAGRSNHIHRHRHHHSRAHHETTLSGSGQISLPIRPDEGLLPSYNLDIVSSSAKA</sequence>
<evidence type="ECO:0000313" key="4">
    <source>
        <dbReference type="Proteomes" id="UP001142393"/>
    </source>
</evidence>
<reference evidence="3 4" key="1">
    <citation type="journal article" date="2023" name="Proc. Natl. Acad. Sci. U.S.A.">
        <title>A global phylogenomic analysis of the shiitake genus Lentinula.</title>
        <authorList>
            <person name="Sierra-Patev S."/>
            <person name="Min B."/>
            <person name="Naranjo-Ortiz M."/>
            <person name="Looney B."/>
            <person name="Konkel Z."/>
            <person name="Slot J.C."/>
            <person name="Sakamoto Y."/>
            <person name="Steenwyk J.L."/>
            <person name="Rokas A."/>
            <person name="Carro J."/>
            <person name="Camarero S."/>
            <person name="Ferreira P."/>
            <person name="Molpeceres G."/>
            <person name="Ruiz-Duenas F.J."/>
            <person name="Serrano A."/>
            <person name="Henrissat B."/>
            <person name="Drula E."/>
            <person name="Hughes K.W."/>
            <person name="Mata J.L."/>
            <person name="Ishikawa N.K."/>
            <person name="Vargas-Isla R."/>
            <person name="Ushijima S."/>
            <person name="Smith C.A."/>
            <person name="Donoghue J."/>
            <person name="Ahrendt S."/>
            <person name="Andreopoulos W."/>
            <person name="He G."/>
            <person name="LaButti K."/>
            <person name="Lipzen A."/>
            <person name="Ng V."/>
            <person name="Riley R."/>
            <person name="Sandor L."/>
            <person name="Barry K."/>
            <person name="Martinez A.T."/>
            <person name="Xiao Y."/>
            <person name="Gibbons J.G."/>
            <person name="Terashima K."/>
            <person name="Grigoriev I.V."/>
            <person name="Hibbett D."/>
        </authorList>
    </citation>
    <scope>NUCLEOTIDE SEQUENCE [LARGE SCALE GENOMIC DNA]</scope>
    <source>
        <strain evidence="3 4">TFB7810</strain>
    </source>
</reference>
<dbReference type="EMBL" id="JANVFU010000013">
    <property type="protein sequence ID" value="KAJ3740943.1"/>
    <property type="molecule type" value="Genomic_DNA"/>
</dbReference>
<keyword evidence="4" id="KW-1185">Reference proteome</keyword>
<evidence type="ECO:0000313" key="3">
    <source>
        <dbReference type="EMBL" id="KAJ3740943.1"/>
    </source>
</evidence>
<feature type="transmembrane region" description="Helical" evidence="2">
    <location>
        <begin position="102"/>
        <end position="122"/>
    </location>
</feature>
<proteinExistence type="predicted"/>
<feature type="transmembrane region" description="Helical" evidence="2">
    <location>
        <begin position="163"/>
        <end position="187"/>
    </location>
</feature>
<accession>A0A9W8NUD7</accession>
<keyword evidence="2" id="KW-0812">Transmembrane</keyword>
<comment type="caution">
    <text evidence="3">The sequence shown here is derived from an EMBL/GenBank/DDBJ whole genome shotgun (WGS) entry which is preliminary data.</text>
</comment>
<keyword evidence="2" id="KW-1133">Transmembrane helix</keyword>
<protein>
    <submittedName>
        <fullName evidence="3">Uncharacterized protein</fullName>
    </submittedName>
</protein>
<feature type="transmembrane region" description="Helical" evidence="2">
    <location>
        <begin position="12"/>
        <end position="35"/>
    </location>
</feature>
<evidence type="ECO:0000256" key="2">
    <source>
        <dbReference type="SAM" id="Phobius"/>
    </source>
</evidence>
<feature type="transmembrane region" description="Helical" evidence="2">
    <location>
        <begin position="55"/>
        <end position="81"/>
    </location>
</feature>
<name>A0A9W8NUD7_9AGAR</name>
<dbReference type="AlphaFoldDB" id="A0A9W8NUD7"/>
<organism evidence="3 4">
    <name type="scientific">Lentinula detonsa</name>
    <dbReference type="NCBI Taxonomy" id="2804962"/>
    <lineage>
        <taxon>Eukaryota</taxon>
        <taxon>Fungi</taxon>
        <taxon>Dikarya</taxon>
        <taxon>Basidiomycota</taxon>
        <taxon>Agaricomycotina</taxon>
        <taxon>Agaricomycetes</taxon>
        <taxon>Agaricomycetidae</taxon>
        <taxon>Agaricales</taxon>
        <taxon>Marasmiineae</taxon>
        <taxon>Omphalotaceae</taxon>
        <taxon>Lentinula</taxon>
    </lineage>
</organism>
<feature type="region of interest" description="Disordered" evidence="1">
    <location>
        <begin position="281"/>
        <end position="323"/>
    </location>
</feature>
<dbReference type="Proteomes" id="UP001142393">
    <property type="component" value="Unassembled WGS sequence"/>
</dbReference>
<feature type="compositionally biased region" description="Basic residues" evidence="1">
    <location>
        <begin position="293"/>
        <end position="307"/>
    </location>
</feature>
<evidence type="ECO:0000256" key="1">
    <source>
        <dbReference type="SAM" id="MobiDB-lite"/>
    </source>
</evidence>
<keyword evidence="2" id="KW-0472">Membrane</keyword>
<gene>
    <name evidence="3" type="ORF">DFH05DRAFT_1537309</name>
</gene>